<dbReference type="Proteomes" id="UP001243330">
    <property type="component" value="Unassembled WGS sequence"/>
</dbReference>
<protein>
    <submittedName>
        <fullName evidence="2">Uncharacterized protein</fullName>
    </submittedName>
</protein>
<organism evidence="2 3">
    <name type="scientific">Colletotrichum chrysophilum</name>
    <dbReference type="NCBI Taxonomy" id="1836956"/>
    <lineage>
        <taxon>Eukaryota</taxon>
        <taxon>Fungi</taxon>
        <taxon>Dikarya</taxon>
        <taxon>Ascomycota</taxon>
        <taxon>Pezizomycotina</taxon>
        <taxon>Sordariomycetes</taxon>
        <taxon>Hypocreomycetidae</taxon>
        <taxon>Glomerellales</taxon>
        <taxon>Glomerellaceae</taxon>
        <taxon>Colletotrichum</taxon>
        <taxon>Colletotrichum gloeosporioides species complex</taxon>
    </lineage>
</organism>
<dbReference type="AlphaFoldDB" id="A0AAD9AXS1"/>
<keyword evidence="3" id="KW-1185">Reference proteome</keyword>
<dbReference type="Gene3D" id="3.40.50.150">
    <property type="entry name" value="Vaccinia Virus protein VP39"/>
    <property type="match status" value="1"/>
</dbReference>
<evidence type="ECO:0000313" key="2">
    <source>
        <dbReference type="EMBL" id="KAK1855215.1"/>
    </source>
</evidence>
<dbReference type="Gene3D" id="3.90.120.10">
    <property type="entry name" value="DNA Methylase, subunit A, domain 2"/>
    <property type="match status" value="1"/>
</dbReference>
<feature type="compositionally biased region" description="Low complexity" evidence="1">
    <location>
        <begin position="1"/>
        <end position="10"/>
    </location>
</feature>
<accession>A0AAD9AXS1</accession>
<comment type="caution">
    <text evidence="2">The sequence shown here is derived from an EMBL/GenBank/DDBJ whole genome shotgun (WGS) entry which is preliminary data.</text>
</comment>
<gene>
    <name evidence="2" type="ORF">CCHR01_02117</name>
</gene>
<feature type="region of interest" description="Disordered" evidence="1">
    <location>
        <begin position="1"/>
        <end position="20"/>
    </location>
</feature>
<reference evidence="2" key="1">
    <citation type="submission" date="2023-01" db="EMBL/GenBank/DDBJ databases">
        <title>Colletotrichum chrysophilum M932 genome sequence.</title>
        <authorList>
            <person name="Baroncelli R."/>
        </authorList>
    </citation>
    <scope>NUCLEOTIDE SEQUENCE</scope>
    <source>
        <strain evidence="2">M932</strain>
    </source>
</reference>
<sequence>MLSSSDSPETSSDEEDDYQGLKMSGTHSLRLNKNYVLSWRRLHAFREFIQNWKDGIIAAFDMDPRSFLPVWDETTPGVIRITVHRNIEGQRELVGFIVHKAKTGTVEIANFNANLSMDDLSIGGSTKRNNDKFAGVHGEGFKVAALVMVRSGIPVRIQSTSANWNFGFKGFNKDRFYCKISKPNTKNVNSETVSLTQQTMGGTLRSDLVSYSSRDVAIQLSHPATGRGYRKPITAEEFRAWTTVSLDLSNPDPDKMIRTQHGDLVFDERFAGQIYLKGFKVSAPTLGSKSYRFCYNFATGKLGRDRERMTSHDKEAETLANIWETAVAGDHGNLVQRYVELFSEDCVDIISAEKASRILARRIWTWLRTSQPGAFYYSEGSDSRHDGGHQVGIILNDIKKQPRKLAKELWRLLVKYDCARTPQQERIRLFSSSQPVGNVDGYFGLNISRVLKSVLAMDTALSGIQLQFVQGADTTIDLHFDPKSGAREYIRQTPRGVQVSTTSKACELQVHWLRNNYELVSRNYLERKSVSLETESDIDVSMETDSAYYNESSEVDIYSEQDVYSGQDIYSERDIYSATPQARDDPPVEEGLDRGMEAREEAISEHIWQNEEFPQLRSIVLTPRTLCHCECYPDYIAWVHDVHDGSAGCVEERHLSVTRFSILRQEYLFRGGRKLDDSAEIGDLMLHFSSVQHMREQSDAEVVMIKDITFAKAFSTSFRVRYRPVCHTHSCVPAKVDGSSTTEEDAKKELSCRFARSVSDETVTITPIIPKHLAREERPERKGFSSSSPVSVFDFTPNVLGPLEGFADAGFNSFAAVGFDPEHSISWKVRYPNCPVFDGSPQQLFNDLSSGTLDTPHLLAGDPIKVSLVAGRNTDRCSKPRIEPELKESFLDPLDIMDSIMKSNFDPDFQVLQMLPGAFHPNVFERFSSTIFQLLEKGETVCVNISSLQSFGCARQRYLVNTVASRFPGLAVVPIKLTAHRTEDDEFTFITDLIKDLSFLNPRQTESSEEVRGQFICSPSGELGGSNVSPSYVYNHNTIIRRSEIESLRISPSFDLSHLSPEDAGDSQRQSCLTVREIARIQHFKDDLVFYGSPLKQFEDVIAAQPPPVARAIANCIAKCIKSVVERSGGRDYGNKSDNNEIGDRSEVERPSKRRREE</sequence>
<dbReference type="InterPro" id="IPR029063">
    <property type="entry name" value="SAM-dependent_MTases_sf"/>
</dbReference>
<feature type="region of interest" description="Disordered" evidence="1">
    <location>
        <begin position="1129"/>
        <end position="1158"/>
    </location>
</feature>
<evidence type="ECO:0000313" key="3">
    <source>
        <dbReference type="Proteomes" id="UP001243330"/>
    </source>
</evidence>
<dbReference type="SUPFAM" id="SSF53335">
    <property type="entry name" value="S-adenosyl-L-methionine-dependent methyltransferases"/>
    <property type="match status" value="1"/>
</dbReference>
<name>A0AAD9AXS1_9PEZI</name>
<dbReference type="EMBL" id="JAQOWY010000024">
    <property type="protein sequence ID" value="KAK1855215.1"/>
    <property type="molecule type" value="Genomic_DNA"/>
</dbReference>
<evidence type="ECO:0000256" key="1">
    <source>
        <dbReference type="SAM" id="MobiDB-lite"/>
    </source>
</evidence>
<proteinExistence type="predicted"/>